<sequence>MKLKQKEKRANRMLSIGTWIAILAGWYLYTATIGSNSFMLPSPAEVMAAFGTIIKDGYNGISLSRHLIDSFRRLFIAVTLAAVTAVPLGLLSGYLPKIRAVVDSIVQFYRPIPPLAYYALLIIWLGIEDESKISLLFLAAFAPIYIACVSAVSGINEDYILSAASLGASQKDVFFKIILPASLPDILTSLRTALGFAYTTLVAAEMTAATSGIGWMVIDASRYLKSDVMFVGIIIMGLTGVLMDSGLQYIETKVVYWKGKD</sequence>
<feature type="domain" description="ABC transmembrane type-1" evidence="8">
    <location>
        <begin position="67"/>
        <end position="247"/>
    </location>
</feature>
<accession>A0A1S6ILZ7</accession>
<evidence type="ECO:0000256" key="1">
    <source>
        <dbReference type="ARBA" id="ARBA00004651"/>
    </source>
</evidence>
<dbReference type="CDD" id="cd06261">
    <property type="entry name" value="TM_PBP2"/>
    <property type="match status" value="1"/>
</dbReference>
<comment type="subcellular location">
    <subcellularLocation>
        <location evidence="1 7">Cell membrane</location>
        <topology evidence="1 7">Multi-pass membrane protein</topology>
    </subcellularLocation>
</comment>
<dbReference type="Gene3D" id="1.10.3720.10">
    <property type="entry name" value="MetI-like"/>
    <property type="match status" value="1"/>
</dbReference>
<dbReference type="GO" id="GO:0042918">
    <property type="term" value="P:alkanesulfonate transmembrane transport"/>
    <property type="evidence" value="ECO:0007669"/>
    <property type="project" value="UniProtKB-ARBA"/>
</dbReference>
<evidence type="ECO:0000256" key="2">
    <source>
        <dbReference type="ARBA" id="ARBA00022448"/>
    </source>
</evidence>
<keyword evidence="10" id="KW-1185">Reference proteome</keyword>
<keyword evidence="5 7" id="KW-1133">Transmembrane helix</keyword>
<dbReference type="GO" id="GO:0010438">
    <property type="term" value="P:cellular response to sulfur starvation"/>
    <property type="evidence" value="ECO:0007669"/>
    <property type="project" value="TreeGrafter"/>
</dbReference>
<feature type="transmembrane region" description="Helical" evidence="7">
    <location>
        <begin position="133"/>
        <end position="152"/>
    </location>
</feature>
<dbReference type="AlphaFoldDB" id="A0A1S6ILZ7"/>
<dbReference type="OrthoDB" id="9804353at2"/>
<evidence type="ECO:0000313" key="10">
    <source>
        <dbReference type="Proteomes" id="UP000188993"/>
    </source>
</evidence>
<evidence type="ECO:0000256" key="4">
    <source>
        <dbReference type="ARBA" id="ARBA00022692"/>
    </source>
</evidence>
<dbReference type="KEGG" id="jda:BW727_100160"/>
<keyword evidence="4 7" id="KW-0812">Transmembrane</keyword>
<evidence type="ECO:0000259" key="8">
    <source>
        <dbReference type="PROSITE" id="PS50928"/>
    </source>
</evidence>
<proteinExistence type="inferred from homology"/>
<feature type="transmembrane region" description="Helical" evidence="7">
    <location>
        <begin position="12"/>
        <end position="29"/>
    </location>
</feature>
<feature type="transmembrane region" description="Helical" evidence="7">
    <location>
        <begin position="74"/>
        <end position="96"/>
    </location>
</feature>
<evidence type="ECO:0000313" key="9">
    <source>
        <dbReference type="EMBL" id="AQS52570.1"/>
    </source>
</evidence>
<dbReference type="STRING" id="708126.BW727_100160"/>
<keyword evidence="3" id="KW-1003">Cell membrane</keyword>
<dbReference type="PANTHER" id="PTHR30151">
    <property type="entry name" value="ALKANE SULFONATE ABC TRANSPORTER-RELATED, MEMBRANE SUBUNIT"/>
    <property type="match status" value="1"/>
</dbReference>
<dbReference type="InterPro" id="IPR000515">
    <property type="entry name" value="MetI-like"/>
</dbReference>
<feature type="transmembrane region" description="Helical" evidence="7">
    <location>
        <begin position="230"/>
        <end position="250"/>
    </location>
</feature>
<dbReference type="GO" id="GO:0005886">
    <property type="term" value="C:plasma membrane"/>
    <property type="evidence" value="ECO:0007669"/>
    <property type="project" value="UniProtKB-SubCell"/>
</dbReference>
<dbReference type="InterPro" id="IPR035906">
    <property type="entry name" value="MetI-like_sf"/>
</dbReference>
<keyword evidence="6 7" id="KW-0472">Membrane</keyword>
<evidence type="ECO:0000256" key="3">
    <source>
        <dbReference type="ARBA" id="ARBA00022475"/>
    </source>
</evidence>
<dbReference type="Proteomes" id="UP000188993">
    <property type="component" value="Chromosome"/>
</dbReference>
<comment type="similarity">
    <text evidence="7">Belongs to the binding-protein-dependent transport system permease family.</text>
</comment>
<dbReference type="Pfam" id="PF00528">
    <property type="entry name" value="BPD_transp_1"/>
    <property type="match status" value="1"/>
</dbReference>
<keyword evidence="2 7" id="KW-0813">Transport</keyword>
<evidence type="ECO:0000256" key="7">
    <source>
        <dbReference type="RuleBase" id="RU363032"/>
    </source>
</evidence>
<evidence type="ECO:0000256" key="6">
    <source>
        <dbReference type="ARBA" id="ARBA00023136"/>
    </source>
</evidence>
<dbReference type="RefSeq" id="WP_062467923.1">
    <property type="nucleotide sequence ID" value="NZ_BBYN01000005.1"/>
</dbReference>
<dbReference type="PROSITE" id="PS50928">
    <property type="entry name" value="ABC_TM1"/>
    <property type="match status" value="1"/>
</dbReference>
<dbReference type="SUPFAM" id="SSF161098">
    <property type="entry name" value="MetI-like"/>
    <property type="match status" value="1"/>
</dbReference>
<feature type="transmembrane region" description="Helical" evidence="7">
    <location>
        <begin position="108"/>
        <end position="127"/>
    </location>
</feature>
<feature type="transmembrane region" description="Helical" evidence="7">
    <location>
        <begin position="196"/>
        <end position="218"/>
    </location>
</feature>
<evidence type="ECO:0000256" key="5">
    <source>
        <dbReference type="ARBA" id="ARBA00022989"/>
    </source>
</evidence>
<dbReference type="EMBL" id="CP019728">
    <property type="protein sequence ID" value="AQS52570.1"/>
    <property type="molecule type" value="Genomic_DNA"/>
</dbReference>
<organism evidence="9 10">
    <name type="scientific">Jeotgalibaca dankookensis</name>
    <dbReference type="NCBI Taxonomy" id="708126"/>
    <lineage>
        <taxon>Bacteria</taxon>
        <taxon>Bacillati</taxon>
        <taxon>Bacillota</taxon>
        <taxon>Bacilli</taxon>
        <taxon>Lactobacillales</taxon>
        <taxon>Carnobacteriaceae</taxon>
        <taxon>Jeotgalibaca</taxon>
    </lineage>
</organism>
<gene>
    <name evidence="9" type="primary">ssuC</name>
    <name evidence="9" type="ORF">BW727_100160</name>
</gene>
<reference evidence="9 10" key="1">
    <citation type="journal article" date="2014" name="Int. J. Syst. Evol. Microbiol.">
        <title>Jeotgalibaca dankookensis gen. nov., sp. nov., a member of the family Carnobacteriaceae, isolated from seujeot (Korean traditional food).</title>
        <authorList>
            <person name="Lee D.G."/>
            <person name="Trujillo M.E."/>
            <person name="Kang H."/>
            <person name="Ahn T.Y."/>
        </authorList>
    </citation>
    <scope>NUCLEOTIDE SEQUENCE [LARGE SCALE GENOMIC DNA]</scope>
    <source>
        <strain evidence="9 10">EX-07</strain>
    </source>
</reference>
<dbReference type="PANTHER" id="PTHR30151:SF25">
    <property type="entry name" value="TAURINE TRANSPORT SYSTEM PERMEASE PROTEIN TAUC"/>
    <property type="match status" value="1"/>
</dbReference>
<protein>
    <submittedName>
        <fullName evidence="9">Putative aliphatic sulfonates transport permease protein SsuC</fullName>
    </submittedName>
</protein>
<name>A0A1S6ILZ7_9LACT</name>
<dbReference type="FunFam" id="1.10.3720.10:FF:000003">
    <property type="entry name" value="Aliphatic sulfonate ABC transporter permease"/>
    <property type="match status" value="1"/>
</dbReference>